<dbReference type="InterPro" id="IPR029058">
    <property type="entry name" value="AB_hydrolase_fold"/>
</dbReference>
<dbReference type="InterPro" id="IPR000073">
    <property type="entry name" value="AB_hydrolase_1"/>
</dbReference>
<evidence type="ECO:0000259" key="2">
    <source>
        <dbReference type="Pfam" id="PF12697"/>
    </source>
</evidence>
<gene>
    <name evidence="3" type="ORF">BDV25DRAFT_138258</name>
</gene>
<reference evidence="3 4" key="1">
    <citation type="submission" date="2019-04" db="EMBL/GenBank/DDBJ databases">
        <title>Friends and foes A comparative genomics study of 23 Aspergillus species from section Flavi.</title>
        <authorList>
            <consortium name="DOE Joint Genome Institute"/>
            <person name="Kjaerbolling I."/>
            <person name="Vesth T."/>
            <person name="Frisvad J.C."/>
            <person name="Nybo J.L."/>
            <person name="Theobald S."/>
            <person name="Kildgaard S."/>
            <person name="Isbrandt T."/>
            <person name="Kuo A."/>
            <person name="Sato A."/>
            <person name="Lyhne E.K."/>
            <person name="Kogle M.E."/>
            <person name="Wiebenga A."/>
            <person name="Kun R.S."/>
            <person name="Lubbers R.J."/>
            <person name="Makela M.R."/>
            <person name="Barry K."/>
            <person name="Chovatia M."/>
            <person name="Clum A."/>
            <person name="Daum C."/>
            <person name="Haridas S."/>
            <person name="He G."/>
            <person name="LaButti K."/>
            <person name="Lipzen A."/>
            <person name="Mondo S."/>
            <person name="Riley R."/>
            <person name="Salamov A."/>
            <person name="Simmons B.A."/>
            <person name="Magnuson J.K."/>
            <person name="Henrissat B."/>
            <person name="Mortensen U.H."/>
            <person name="Larsen T.O."/>
            <person name="Devries R.P."/>
            <person name="Grigoriev I.V."/>
            <person name="Machida M."/>
            <person name="Baker S.E."/>
            <person name="Andersen M.R."/>
        </authorList>
    </citation>
    <scope>NUCLEOTIDE SEQUENCE [LARGE SCALE GENOMIC DNA]</scope>
    <source>
        <strain evidence="3 4">IBT 18842</strain>
    </source>
</reference>
<dbReference type="OrthoDB" id="94039at2759"/>
<accession>A0A5N6U0F5</accession>
<evidence type="ECO:0000313" key="4">
    <source>
        <dbReference type="Proteomes" id="UP000325780"/>
    </source>
</evidence>
<feature type="domain" description="AB hydrolase-1" evidence="2">
    <location>
        <begin position="57"/>
        <end position="378"/>
    </location>
</feature>
<name>A0A5N6U0F5_ASPAV</name>
<dbReference type="SUPFAM" id="SSF53474">
    <property type="entry name" value="alpha/beta-Hydrolases"/>
    <property type="match status" value="1"/>
</dbReference>
<keyword evidence="4" id="KW-1185">Reference proteome</keyword>
<organism evidence="3 4">
    <name type="scientific">Aspergillus avenaceus</name>
    <dbReference type="NCBI Taxonomy" id="36643"/>
    <lineage>
        <taxon>Eukaryota</taxon>
        <taxon>Fungi</taxon>
        <taxon>Dikarya</taxon>
        <taxon>Ascomycota</taxon>
        <taxon>Pezizomycotina</taxon>
        <taxon>Eurotiomycetes</taxon>
        <taxon>Eurotiomycetidae</taxon>
        <taxon>Eurotiales</taxon>
        <taxon>Aspergillaceae</taxon>
        <taxon>Aspergillus</taxon>
        <taxon>Aspergillus subgen. Circumdati</taxon>
    </lineage>
</organism>
<evidence type="ECO:0000313" key="3">
    <source>
        <dbReference type="EMBL" id="KAE8152093.1"/>
    </source>
</evidence>
<dbReference type="EMBL" id="ML742059">
    <property type="protein sequence ID" value="KAE8152093.1"/>
    <property type="molecule type" value="Genomic_DNA"/>
</dbReference>
<protein>
    <submittedName>
        <fullName evidence="3">Toxin biosynthesis protein</fullName>
    </submittedName>
</protein>
<feature type="region of interest" description="Disordered" evidence="1">
    <location>
        <begin position="271"/>
        <end position="292"/>
    </location>
</feature>
<dbReference type="AlphaFoldDB" id="A0A5N6U0F5"/>
<proteinExistence type="predicted"/>
<dbReference type="Pfam" id="PF12697">
    <property type="entry name" value="Abhydrolase_6"/>
    <property type="match status" value="1"/>
</dbReference>
<evidence type="ECO:0000256" key="1">
    <source>
        <dbReference type="SAM" id="MobiDB-lite"/>
    </source>
</evidence>
<dbReference type="Proteomes" id="UP000325780">
    <property type="component" value="Unassembled WGS sequence"/>
</dbReference>
<dbReference type="Gene3D" id="3.40.50.1820">
    <property type="entry name" value="alpha/beta hydrolase"/>
    <property type="match status" value="1"/>
</dbReference>
<sequence length="431" mass="49446">MPEGPFIVKEYLIDAQYIREYPRATSTQDAPLKLAVKQYTPVDNQDPQPGDVTLIGAHGAGFPKELYEPLWEEILTRAKREGFRIRAIWIADSTHHNASGVHNERYLGNDPSWYDHARDLLHMINHFRSDMPRPLMGIGHSVGASQLTFLSLIHARLFTSLMIIEPYFIAKMFKTESRWIIGRARQKEVWKSRTHAFKARERYFKTWDKRVQDRWLRYGYRDLPTTLHSDVENISKGGSSVTLTTSLSQEFLTYQRPNFNRKRNETEYFASRGEWPNPPQYRPSTSDDADSRSPVLGFDRIEPVIGWMLLPHIQPPVLIISGRDSQLSRIGYQEQMAARIGTGVGGSGGVANDRVRHITFEKTGHLVPFERVGEVADAVGTWMSREVARWREVERQIANGWEELTAKEKASIPPGLLSQLESNIQKHKAKL</sequence>